<dbReference type="KEGG" id="sphv:F9278_03355"/>
<evidence type="ECO:0000313" key="5">
    <source>
        <dbReference type="EMBL" id="QFQ95383.1"/>
    </source>
</evidence>
<dbReference type="GO" id="GO:0016787">
    <property type="term" value="F:hydrolase activity"/>
    <property type="evidence" value="ECO:0007669"/>
    <property type="project" value="UniProtKB-KW"/>
</dbReference>
<evidence type="ECO:0000256" key="1">
    <source>
        <dbReference type="ARBA" id="ARBA00010088"/>
    </source>
</evidence>
<dbReference type="PANTHER" id="PTHR43248:SF29">
    <property type="entry name" value="TRIPEPTIDYL AMINOPEPTIDASE"/>
    <property type="match status" value="1"/>
</dbReference>
<dbReference type="InterPro" id="IPR029058">
    <property type="entry name" value="AB_hydrolase_fold"/>
</dbReference>
<reference evidence="5 6" key="1">
    <citation type="submission" date="2019-10" db="EMBL/GenBank/DDBJ databases">
        <title>Streptomyces sp. strain GY16 isolated from leaves of Broussonetia papyrifera.</title>
        <authorList>
            <person name="Mo P."/>
        </authorList>
    </citation>
    <scope>NUCLEOTIDE SEQUENCE [LARGE SCALE GENOMIC DNA]</scope>
    <source>
        <strain evidence="5 6">GY16</strain>
    </source>
</reference>
<evidence type="ECO:0000256" key="3">
    <source>
        <dbReference type="ARBA" id="ARBA00022801"/>
    </source>
</evidence>
<keyword evidence="2" id="KW-0732">Signal</keyword>
<dbReference type="Proteomes" id="UP000327294">
    <property type="component" value="Chromosome"/>
</dbReference>
<keyword evidence="6" id="KW-1185">Reference proteome</keyword>
<evidence type="ECO:0000259" key="4">
    <source>
        <dbReference type="Pfam" id="PF08386"/>
    </source>
</evidence>
<proteinExistence type="inferred from homology"/>
<name>A0A5P8JWJ2_9ACTN</name>
<comment type="similarity">
    <text evidence="1">Belongs to the peptidase S33 family.</text>
</comment>
<feature type="domain" description="Peptidase S33 tripeptidyl aminopeptidase-like C-terminal" evidence="4">
    <location>
        <begin position="424"/>
        <end position="520"/>
    </location>
</feature>
<sequence>MLSAGWDRSDPADSMIPMRIRTRRTLVLALSVSATATTLTAVTGPAASATATPSSLASPALTWRPCERPDGPAGQECAELPVPLDYTAPDGPQLTLSVSRLRSEDPEARRGTLLVIPGGPGGSGVRRLTQRGEALRRELGGTYDLVGLDPRGTGGSTRASCGLAAEDRHLVTLRSWPAPDGDITENVARSRRVAEACAANGGAVLRGLTTANEVRDIERFRQALGEERLSAHGVSYGTYVGAVYAQKYPRRTDRWVLDSNDDPDPRRVARGWLANMARGAEDRFPDFAAFAADPAQEESGLRLAERPEDVRPLFLSLAAELDRAPRETTTKGVPLTGNRLRQAMQTALYGDDAFDDLARLIRQARDPRATPVLPPDVAGPLSDEEAAVIMAVVCNDVRWPTSVGAHRRAVAESRARYPLTAGMPVNITPCSFWKDRPAEEPTRITDDGPSNILMVQNRRDPATPYSGALNLRSALGDRARLVTVESGGHGMYLAHGNACGDRAVTAFLRTGQRPERDVTCPDD</sequence>
<dbReference type="SUPFAM" id="SSF53474">
    <property type="entry name" value="alpha/beta-Hydrolases"/>
    <property type="match status" value="1"/>
</dbReference>
<dbReference type="AlphaFoldDB" id="A0A5P8JWJ2"/>
<organism evidence="5 6">
    <name type="scientific">Streptomyces phaeolivaceus</name>
    <dbReference type="NCBI Taxonomy" id="2653200"/>
    <lineage>
        <taxon>Bacteria</taxon>
        <taxon>Bacillati</taxon>
        <taxon>Actinomycetota</taxon>
        <taxon>Actinomycetes</taxon>
        <taxon>Kitasatosporales</taxon>
        <taxon>Streptomycetaceae</taxon>
        <taxon>Streptomyces</taxon>
    </lineage>
</organism>
<evidence type="ECO:0000313" key="6">
    <source>
        <dbReference type="Proteomes" id="UP000327294"/>
    </source>
</evidence>
<dbReference type="Pfam" id="PF08386">
    <property type="entry name" value="Abhydrolase_4"/>
    <property type="match status" value="1"/>
</dbReference>
<dbReference type="Gene3D" id="3.40.50.1820">
    <property type="entry name" value="alpha/beta hydrolase"/>
    <property type="match status" value="1"/>
</dbReference>
<dbReference type="EMBL" id="CP045096">
    <property type="protein sequence ID" value="QFQ95383.1"/>
    <property type="molecule type" value="Genomic_DNA"/>
</dbReference>
<dbReference type="InterPro" id="IPR051601">
    <property type="entry name" value="Serine_prot/Carboxylest_S33"/>
</dbReference>
<keyword evidence="3 5" id="KW-0378">Hydrolase</keyword>
<dbReference type="InterPro" id="IPR013595">
    <property type="entry name" value="Pept_S33_TAP-like_C"/>
</dbReference>
<dbReference type="PANTHER" id="PTHR43248">
    <property type="entry name" value="2-SUCCINYL-6-HYDROXY-2,4-CYCLOHEXADIENE-1-CARBOXYLATE SYNTHASE"/>
    <property type="match status" value="1"/>
</dbReference>
<protein>
    <submittedName>
        <fullName evidence="5">Alpha/beta hydrolase</fullName>
    </submittedName>
</protein>
<evidence type="ECO:0000256" key="2">
    <source>
        <dbReference type="ARBA" id="ARBA00022729"/>
    </source>
</evidence>
<gene>
    <name evidence="5" type="ORF">F9278_03355</name>
</gene>
<accession>A0A5P8JWJ2</accession>